<sequence length="113" mass="12511">MIERIDNEVEMLERHLRVLRLVIRGEPIGIVQLAEELSIPDHKVRYSLRVLEEEGLIEPTDQGATTTQDLKGYVGRSNGRIDDLRERVAALAVDRGQDAEGDAAAADAHASEP</sequence>
<organism evidence="1 2">
    <name type="scientific">Halobellus ruber</name>
    <dbReference type="NCBI Taxonomy" id="2761102"/>
    <lineage>
        <taxon>Archaea</taxon>
        <taxon>Methanobacteriati</taxon>
        <taxon>Methanobacteriota</taxon>
        <taxon>Stenosarchaea group</taxon>
        <taxon>Halobacteria</taxon>
        <taxon>Halobacteriales</taxon>
        <taxon>Haloferacaceae</taxon>
        <taxon>Halobellus</taxon>
    </lineage>
</organism>
<dbReference type="SUPFAM" id="SSF46785">
    <property type="entry name" value="Winged helix' DNA-binding domain"/>
    <property type="match status" value="1"/>
</dbReference>
<dbReference type="EMBL" id="JACKXD010000001">
    <property type="protein sequence ID" value="MBB6645163.1"/>
    <property type="molecule type" value="Genomic_DNA"/>
</dbReference>
<dbReference type="RefSeq" id="WP_185192006.1">
    <property type="nucleotide sequence ID" value="NZ_JACKXD010000001.1"/>
</dbReference>
<name>A0A7J9SFL2_9EURY</name>
<evidence type="ECO:0000313" key="2">
    <source>
        <dbReference type="Proteomes" id="UP000546257"/>
    </source>
</evidence>
<keyword evidence="2" id="KW-1185">Reference proteome</keyword>
<dbReference type="InterPro" id="IPR036388">
    <property type="entry name" value="WH-like_DNA-bd_sf"/>
</dbReference>
<dbReference type="InterPro" id="IPR036390">
    <property type="entry name" value="WH_DNA-bd_sf"/>
</dbReference>
<dbReference type="Proteomes" id="UP000546257">
    <property type="component" value="Unassembled WGS sequence"/>
</dbReference>
<dbReference type="Pfam" id="PF13412">
    <property type="entry name" value="HTH_24"/>
    <property type="match status" value="1"/>
</dbReference>
<proteinExistence type="predicted"/>
<gene>
    <name evidence="1" type="ORF">H5V44_02415</name>
</gene>
<reference evidence="1 2" key="1">
    <citation type="submission" date="2020-08" db="EMBL/GenBank/DDBJ databases">
        <authorList>
            <person name="Seo M.-J."/>
        </authorList>
    </citation>
    <scope>NUCLEOTIDE SEQUENCE [LARGE SCALE GENOMIC DNA]</scope>
    <source>
        <strain evidence="1 2">MBLA0160</strain>
    </source>
</reference>
<protein>
    <submittedName>
        <fullName evidence="1">Helix-turn-helix domain-containing protein</fullName>
    </submittedName>
</protein>
<evidence type="ECO:0000313" key="1">
    <source>
        <dbReference type="EMBL" id="MBB6645163.1"/>
    </source>
</evidence>
<dbReference type="Gene3D" id="1.10.10.10">
    <property type="entry name" value="Winged helix-like DNA-binding domain superfamily/Winged helix DNA-binding domain"/>
    <property type="match status" value="1"/>
</dbReference>
<comment type="caution">
    <text evidence="1">The sequence shown here is derived from an EMBL/GenBank/DDBJ whole genome shotgun (WGS) entry which is preliminary data.</text>
</comment>
<accession>A0A7J9SFL2</accession>
<dbReference type="AlphaFoldDB" id="A0A7J9SFL2"/>